<evidence type="ECO:0000313" key="9">
    <source>
        <dbReference type="Proteomes" id="UP000001744"/>
    </source>
</evidence>
<dbReference type="InterPro" id="IPR048485">
    <property type="entry name" value="COG5_helical"/>
</dbReference>
<dbReference type="InterPro" id="IPR019465">
    <property type="entry name" value="Cog5"/>
</dbReference>
<proteinExistence type="predicted"/>
<evidence type="ECO:0000313" key="8">
    <source>
        <dbReference type="JaponicusDB" id="SJAG_02211"/>
    </source>
</evidence>
<sequence length="415" mass="47478">MNYHFDFSDYENASFDPQRQIEKLYASLGANNPTEEDRQVLVKKLQYSTNEITSQISQLILENKNELVDNFATIQEDEAQLSAFRQRLDNVQAAFGRIKAQVIDPCKEITPVHSALVNMNSTMTMLYWTNRLFGLLNTTETLLTPIDTPTWSSHFSNYLQAALSFKEVDTLQQKYPLVQRQNSVKALQGKVVRNRQKLVQKSVSFLMSQVDANSMADTDSLTQATSTLYLLDVHSLERVLKQALESLVQRAVTEFQKVFQLAPTTRRLLQSEATSAKVTDTLWSNFEDGWMNISEFATRCKRLEFAVEKSQVCQPDHENILSYLCSLHDFILHGANISIYFFKELAIAIDAKVQELNRRDPLVLKVFRQNSDRVVQIVELAIARSSSIIQSKDIRETSIILNSLRLLIPTTKDHQ</sequence>
<dbReference type="VEuPathDB" id="FungiDB:SJAG_02211"/>
<feature type="domain" description="Conserved oligomeric Golgi complex subunit 5 helical" evidence="6">
    <location>
        <begin position="181"/>
        <end position="379"/>
    </location>
</feature>
<dbReference type="STRING" id="402676.B6K1V1"/>
<dbReference type="Pfam" id="PF20649">
    <property type="entry name" value="COG5_C"/>
    <property type="match status" value="1"/>
</dbReference>
<evidence type="ECO:0000259" key="5">
    <source>
        <dbReference type="Pfam" id="PF10392"/>
    </source>
</evidence>
<gene>
    <name evidence="8" type="primary">cog5</name>
    <name evidence="7" type="ORF">SJAG_02211</name>
</gene>
<evidence type="ECO:0000256" key="2">
    <source>
        <dbReference type="ARBA" id="ARBA00020974"/>
    </source>
</evidence>
<dbReference type="PANTHER" id="PTHR13228:SF3">
    <property type="entry name" value="CONSERVED OLIGOMERIC GOLGI COMPLEX SUBUNIT 5"/>
    <property type="match status" value="1"/>
</dbReference>
<keyword evidence="4" id="KW-0472">Membrane</keyword>
<evidence type="ECO:0000313" key="7">
    <source>
        <dbReference type="EMBL" id="EEB07132.1"/>
    </source>
</evidence>
<name>B6K1V1_SCHJY</name>
<reference evidence="7 9" key="1">
    <citation type="journal article" date="2011" name="Science">
        <title>Comparative functional genomics of the fission yeasts.</title>
        <authorList>
            <person name="Rhind N."/>
            <person name="Chen Z."/>
            <person name="Yassour M."/>
            <person name="Thompson D.A."/>
            <person name="Haas B.J."/>
            <person name="Habib N."/>
            <person name="Wapinski I."/>
            <person name="Roy S."/>
            <person name="Lin M.F."/>
            <person name="Heiman D.I."/>
            <person name="Young S.K."/>
            <person name="Furuya K."/>
            <person name="Guo Y."/>
            <person name="Pidoux A."/>
            <person name="Chen H.M."/>
            <person name="Robbertse B."/>
            <person name="Goldberg J.M."/>
            <person name="Aoki K."/>
            <person name="Bayne E.H."/>
            <person name="Berlin A.M."/>
            <person name="Desjardins C.A."/>
            <person name="Dobbs E."/>
            <person name="Dukaj L."/>
            <person name="Fan L."/>
            <person name="FitzGerald M.G."/>
            <person name="French C."/>
            <person name="Gujja S."/>
            <person name="Hansen K."/>
            <person name="Keifenheim D."/>
            <person name="Levin J.Z."/>
            <person name="Mosher R.A."/>
            <person name="Mueller C.A."/>
            <person name="Pfiffner J."/>
            <person name="Priest M."/>
            <person name="Russ C."/>
            <person name="Smialowska A."/>
            <person name="Swoboda P."/>
            <person name="Sykes S.M."/>
            <person name="Vaughn M."/>
            <person name="Vengrova S."/>
            <person name="Yoder R."/>
            <person name="Zeng Q."/>
            <person name="Allshire R."/>
            <person name="Baulcombe D."/>
            <person name="Birren B.W."/>
            <person name="Brown W."/>
            <person name="Ekwall K."/>
            <person name="Kellis M."/>
            <person name="Leatherwood J."/>
            <person name="Levin H."/>
            <person name="Margalit H."/>
            <person name="Martienssen R."/>
            <person name="Nieduszynski C.A."/>
            <person name="Spatafora J.W."/>
            <person name="Friedman N."/>
            <person name="Dalgaard J.Z."/>
            <person name="Baumann P."/>
            <person name="Niki H."/>
            <person name="Regev A."/>
            <person name="Nusbaum C."/>
        </authorList>
    </citation>
    <scope>NUCLEOTIDE SEQUENCE [LARGE SCALE GENOMIC DNA]</scope>
    <source>
        <strain evidence="9">yFS275 / FY16936</strain>
    </source>
</reference>
<dbReference type="JaponicusDB" id="SJAG_02211">
    <property type="gene designation" value="cog5"/>
</dbReference>
<dbReference type="GO" id="GO:0006891">
    <property type="term" value="P:intra-Golgi vesicle-mediated transport"/>
    <property type="evidence" value="ECO:0007669"/>
    <property type="project" value="InterPro"/>
</dbReference>
<organism evidence="7 9">
    <name type="scientific">Schizosaccharomyces japonicus (strain yFS275 / FY16936)</name>
    <name type="common">Fission yeast</name>
    <dbReference type="NCBI Taxonomy" id="402676"/>
    <lineage>
        <taxon>Eukaryota</taxon>
        <taxon>Fungi</taxon>
        <taxon>Dikarya</taxon>
        <taxon>Ascomycota</taxon>
        <taxon>Taphrinomycotina</taxon>
        <taxon>Schizosaccharomycetes</taxon>
        <taxon>Schizosaccharomycetales</taxon>
        <taxon>Schizosaccharomycetaceae</taxon>
        <taxon>Schizosaccharomyces</taxon>
    </lineage>
</organism>
<dbReference type="AlphaFoldDB" id="B6K1V1"/>
<dbReference type="InterPro" id="IPR049176">
    <property type="entry name" value="COG5_N"/>
</dbReference>
<evidence type="ECO:0000256" key="3">
    <source>
        <dbReference type="ARBA" id="ARBA00023034"/>
    </source>
</evidence>
<keyword evidence="9" id="KW-1185">Reference proteome</keyword>
<accession>B6K1V1</accession>
<dbReference type="OMA" id="IWSKFED"/>
<dbReference type="OrthoDB" id="5314890at2759"/>
<keyword evidence="3" id="KW-0333">Golgi apparatus</keyword>
<dbReference type="PANTHER" id="PTHR13228">
    <property type="entry name" value="CONSERVED OLIGOMERIC GOLGI COMPLEX COMPONENT 5"/>
    <property type="match status" value="1"/>
</dbReference>
<evidence type="ECO:0000259" key="6">
    <source>
        <dbReference type="Pfam" id="PF20649"/>
    </source>
</evidence>
<evidence type="ECO:0000256" key="1">
    <source>
        <dbReference type="ARBA" id="ARBA00004395"/>
    </source>
</evidence>
<comment type="subcellular location">
    <subcellularLocation>
        <location evidence="1">Golgi apparatus membrane</location>
        <topology evidence="1">Peripheral membrane protein</topology>
    </subcellularLocation>
</comment>
<evidence type="ECO:0000256" key="4">
    <source>
        <dbReference type="ARBA" id="ARBA00023136"/>
    </source>
</evidence>
<protein>
    <recommendedName>
        <fullName evidence="2">Conserved oligomeric Golgi complex subunit 5</fullName>
    </recommendedName>
</protein>
<dbReference type="GO" id="GO:0017119">
    <property type="term" value="C:Golgi transport complex"/>
    <property type="evidence" value="ECO:0007669"/>
    <property type="project" value="InterPro"/>
</dbReference>
<dbReference type="Proteomes" id="UP000001744">
    <property type="component" value="Unassembled WGS sequence"/>
</dbReference>
<dbReference type="GO" id="GO:0000139">
    <property type="term" value="C:Golgi membrane"/>
    <property type="evidence" value="ECO:0007669"/>
    <property type="project" value="UniProtKB-SubCell"/>
</dbReference>
<dbReference type="HOGENOM" id="CLU_669316_0_0_1"/>
<dbReference type="RefSeq" id="XP_002173425.1">
    <property type="nucleotide sequence ID" value="XM_002173389.2"/>
</dbReference>
<dbReference type="EMBL" id="KE651166">
    <property type="protein sequence ID" value="EEB07132.1"/>
    <property type="molecule type" value="Genomic_DNA"/>
</dbReference>
<feature type="domain" description="Conserved oligomeric Golgi complex subunit 5 N-terminal" evidence="5">
    <location>
        <begin position="9"/>
        <end position="135"/>
    </location>
</feature>
<dbReference type="GeneID" id="7050188"/>
<dbReference type="Pfam" id="PF10392">
    <property type="entry name" value="COG5_N"/>
    <property type="match status" value="1"/>
</dbReference>